<protein>
    <recommendedName>
        <fullName evidence="11">Acyltransferase</fullName>
        <ecNumber evidence="11">2.3.1.-</ecNumber>
    </recommendedName>
</protein>
<reference evidence="13 14" key="1">
    <citation type="submission" date="2025-04" db="UniProtKB">
        <authorList>
            <consortium name="RefSeq"/>
        </authorList>
    </citation>
    <scope>IDENTIFICATION</scope>
    <source>
        <tissue evidence="13 14">Entire body</tissue>
    </source>
</reference>
<keyword evidence="12" id="KW-1185">Reference proteome</keyword>
<accession>A0A1W4WEM4</accession>
<keyword evidence="10" id="KW-0012">Acyltransferase</keyword>
<evidence type="ECO:0000256" key="11">
    <source>
        <dbReference type="RuleBase" id="RU367023"/>
    </source>
</evidence>
<evidence type="ECO:0000256" key="7">
    <source>
        <dbReference type="ARBA" id="ARBA00022989"/>
    </source>
</evidence>
<dbReference type="PANTHER" id="PTHR12317:SF79">
    <property type="entry name" value="ACYLTRANSFERASE"/>
    <property type="match status" value="1"/>
</dbReference>
<evidence type="ECO:0000256" key="8">
    <source>
        <dbReference type="ARBA" id="ARBA00023098"/>
    </source>
</evidence>
<name>A0A1W4WEM4_AGRPL</name>
<dbReference type="AlphaFoldDB" id="A0A1W4WEM4"/>
<dbReference type="RefSeq" id="XP_018318569.1">
    <property type="nucleotide sequence ID" value="XM_018463067.2"/>
</dbReference>
<dbReference type="InterPro" id="IPR007130">
    <property type="entry name" value="DAGAT"/>
</dbReference>
<sequence length="342" mass="39264">MELFGIQFAPFNIPFRRRLQTLAAAAWFVTMAFGGFIGLFLALYLILFTRLWFLTILYLFWIYIDKDVCEYGGRRIQWVRDWAWWQYLKEYFPLTLERVPWVELDPKRNYLFCSFPHGMLCTGAFSAFSTTAGGFHEIFPHHTPYPIALSQHFYMPFFRELALSLGGCASSAKSIESIICKPGGGNVAVLVVGGVSESFNCKPGQYKIVLKNRKGFVKLALKHGTPLVPVMSFGETDLFSQVDSPEGSFLRKVQEGLRRLIGIAPIIPIGRGFFQYNFGLVPKRKPVHVVVGRPVDVEHIKNPTREDVDRKHAEFMKALIDFFEEEKHRYIKNAEDVHLHID</sequence>
<dbReference type="SUPFAM" id="SSF69593">
    <property type="entry name" value="Glycerol-3-phosphate (1)-acyltransferase"/>
    <property type="match status" value="1"/>
</dbReference>
<gene>
    <name evidence="13 14" type="primary">LOC108732329</name>
</gene>
<keyword evidence="5 11" id="KW-0812">Transmembrane</keyword>
<comment type="subcellular location">
    <subcellularLocation>
        <location evidence="1 11">Endoplasmic reticulum membrane</location>
        <topology evidence="1 11">Multi-pass membrane protein</topology>
    </subcellularLocation>
</comment>
<dbReference type="Pfam" id="PF03982">
    <property type="entry name" value="DAGAT"/>
    <property type="match status" value="1"/>
</dbReference>
<dbReference type="GeneID" id="108732329"/>
<dbReference type="STRING" id="224129.A0A1W4WEM4"/>
<evidence type="ECO:0000256" key="1">
    <source>
        <dbReference type="ARBA" id="ARBA00004477"/>
    </source>
</evidence>
<dbReference type="Proteomes" id="UP000192223">
    <property type="component" value="Unplaced"/>
</dbReference>
<dbReference type="KEGG" id="apln:108732329"/>
<dbReference type="GO" id="GO:0019432">
    <property type="term" value="P:triglyceride biosynthetic process"/>
    <property type="evidence" value="ECO:0007669"/>
    <property type="project" value="TreeGrafter"/>
</dbReference>
<dbReference type="GO" id="GO:0004144">
    <property type="term" value="F:diacylglycerol O-acyltransferase activity"/>
    <property type="evidence" value="ECO:0007669"/>
    <property type="project" value="TreeGrafter"/>
</dbReference>
<dbReference type="RefSeq" id="XP_018318568.1">
    <property type="nucleotide sequence ID" value="XM_018463066.2"/>
</dbReference>
<dbReference type="EC" id="2.3.1.-" evidence="11"/>
<evidence type="ECO:0000256" key="2">
    <source>
        <dbReference type="ARBA" id="ARBA00005420"/>
    </source>
</evidence>
<evidence type="ECO:0000256" key="10">
    <source>
        <dbReference type="ARBA" id="ARBA00023315"/>
    </source>
</evidence>
<comment type="similarity">
    <text evidence="2 11">Belongs to the diacylglycerol acyltransferase family.</text>
</comment>
<keyword evidence="7 11" id="KW-1133">Transmembrane helix</keyword>
<organism evidence="12 13">
    <name type="scientific">Agrilus planipennis</name>
    <name type="common">Emerald ash borer</name>
    <name type="synonym">Agrilus marcopoli</name>
    <dbReference type="NCBI Taxonomy" id="224129"/>
    <lineage>
        <taxon>Eukaryota</taxon>
        <taxon>Metazoa</taxon>
        <taxon>Ecdysozoa</taxon>
        <taxon>Arthropoda</taxon>
        <taxon>Hexapoda</taxon>
        <taxon>Insecta</taxon>
        <taxon>Pterygota</taxon>
        <taxon>Neoptera</taxon>
        <taxon>Endopterygota</taxon>
        <taxon>Coleoptera</taxon>
        <taxon>Polyphaga</taxon>
        <taxon>Elateriformia</taxon>
        <taxon>Buprestoidea</taxon>
        <taxon>Buprestidae</taxon>
        <taxon>Agrilinae</taxon>
        <taxon>Agrilus</taxon>
    </lineage>
</organism>
<dbReference type="PANTHER" id="PTHR12317">
    <property type="entry name" value="DIACYLGLYCEROL O-ACYLTRANSFERASE"/>
    <property type="match status" value="1"/>
</dbReference>
<evidence type="ECO:0000256" key="3">
    <source>
        <dbReference type="ARBA" id="ARBA00022516"/>
    </source>
</evidence>
<keyword evidence="4 11" id="KW-0808">Transferase</keyword>
<evidence type="ECO:0000256" key="4">
    <source>
        <dbReference type="ARBA" id="ARBA00022679"/>
    </source>
</evidence>
<evidence type="ECO:0000313" key="14">
    <source>
        <dbReference type="RefSeq" id="XP_018318569.1"/>
    </source>
</evidence>
<evidence type="ECO:0000256" key="6">
    <source>
        <dbReference type="ARBA" id="ARBA00022824"/>
    </source>
</evidence>
<dbReference type="GO" id="GO:0005789">
    <property type="term" value="C:endoplasmic reticulum membrane"/>
    <property type="evidence" value="ECO:0007669"/>
    <property type="project" value="UniProtKB-SubCell"/>
</dbReference>
<feature type="transmembrane region" description="Helical" evidence="11">
    <location>
        <begin position="21"/>
        <end position="41"/>
    </location>
</feature>
<evidence type="ECO:0000256" key="9">
    <source>
        <dbReference type="ARBA" id="ARBA00023136"/>
    </source>
</evidence>
<keyword evidence="9 11" id="KW-0472">Membrane</keyword>
<proteinExistence type="inferred from homology"/>
<dbReference type="CDD" id="cd07987">
    <property type="entry name" value="LPLAT_MGAT-like"/>
    <property type="match status" value="1"/>
</dbReference>
<evidence type="ECO:0000256" key="5">
    <source>
        <dbReference type="ARBA" id="ARBA00022692"/>
    </source>
</evidence>
<dbReference type="OrthoDB" id="264532at2759"/>
<keyword evidence="6 11" id="KW-0256">Endoplasmic reticulum</keyword>
<keyword evidence="3" id="KW-0444">Lipid biosynthesis</keyword>
<evidence type="ECO:0000313" key="12">
    <source>
        <dbReference type="Proteomes" id="UP000192223"/>
    </source>
</evidence>
<comment type="caution">
    <text evidence="11">Lacks conserved residue(s) required for the propagation of feature annotation.</text>
</comment>
<evidence type="ECO:0000313" key="13">
    <source>
        <dbReference type="RefSeq" id="XP_018318568.1"/>
    </source>
</evidence>
<keyword evidence="8" id="KW-0443">Lipid metabolism</keyword>